<keyword evidence="1" id="KW-1133">Transmembrane helix</keyword>
<dbReference type="EMBL" id="LAZR01000361">
    <property type="protein sequence ID" value="KKN72491.1"/>
    <property type="molecule type" value="Genomic_DNA"/>
</dbReference>
<keyword evidence="1" id="KW-0812">Transmembrane</keyword>
<evidence type="ECO:0000256" key="1">
    <source>
        <dbReference type="SAM" id="Phobius"/>
    </source>
</evidence>
<proteinExistence type="predicted"/>
<reference evidence="2" key="1">
    <citation type="journal article" date="2015" name="Nature">
        <title>Complex archaea that bridge the gap between prokaryotes and eukaryotes.</title>
        <authorList>
            <person name="Spang A."/>
            <person name="Saw J.H."/>
            <person name="Jorgensen S.L."/>
            <person name="Zaremba-Niedzwiedzka K."/>
            <person name="Martijn J."/>
            <person name="Lind A.E."/>
            <person name="van Eijk R."/>
            <person name="Schleper C."/>
            <person name="Guy L."/>
            <person name="Ettema T.J."/>
        </authorList>
    </citation>
    <scope>NUCLEOTIDE SEQUENCE</scope>
</reference>
<comment type="caution">
    <text evidence="2">The sequence shown here is derived from an EMBL/GenBank/DDBJ whole genome shotgun (WGS) entry which is preliminary data.</text>
</comment>
<feature type="transmembrane region" description="Helical" evidence="1">
    <location>
        <begin position="6"/>
        <end position="32"/>
    </location>
</feature>
<accession>A0A0F9VG40</accession>
<gene>
    <name evidence="2" type="ORF">LCGC14_0409950</name>
</gene>
<dbReference type="AlphaFoldDB" id="A0A0F9VG40"/>
<keyword evidence="1" id="KW-0472">Membrane</keyword>
<name>A0A0F9VG40_9ZZZZ</name>
<sequence>MDLKYLVAIEVIALSSYAFGVSIGVWVGWVLFA</sequence>
<evidence type="ECO:0000313" key="2">
    <source>
        <dbReference type="EMBL" id="KKN72491.1"/>
    </source>
</evidence>
<protein>
    <submittedName>
        <fullName evidence="2">Uncharacterized protein</fullName>
    </submittedName>
</protein>
<organism evidence="2">
    <name type="scientific">marine sediment metagenome</name>
    <dbReference type="NCBI Taxonomy" id="412755"/>
    <lineage>
        <taxon>unclassified sequences</taxon>
        <taxon>metagenomes</taxon>
        <taxon>ecological metagenomes</taxon>
    </lineage>
</organism>